<dbReference type="GO" id="GO:0004497">
    <property type="term" value="F:monooxygenase activity"/>
    <property type="evidence" value="ECO:0007669"/>
    <property type="project" value="UniProtKB-KW"/>
</dbReference>
<dbReference type="Proteomes" id="UP000238479">
    <property type="component" value="Chromosome 6"/>
</dbReference>
<evidence type="ECO:0000256" key="1">
    <source>
        <dbReference type="ARBA" id="ARBA00001971"/>
    </source>
</evidence>
<evidence type="ECO:0000256" key="3">
    <source>
        <dbReference type="ARBA" id="ARBA00022617"/>
    </source>
</evidence>
<organism evidence="8 9">
    <name type="scientific">Rosa chinensis</name>
    <name type="common">China rose</name>
    <dbReference type="NCBI Taxonomy" id="74649"/>
    <lineage>
        <taxon>Eukaryota</taxon>
        <taxon>Viridiplantae</taxon>
        <taxon>Streptophyta</taxon>
        <taxon>Embryophyta</taxon>
        <taxon>Tracheophyta</taxon>
        <taxon>Spermatophyta</taxon>
        <taxon>Magnoliopsida</taxon>
        <taxon>eudicotyledons</taxon>
        <taxon>Gunneridae</taxon>
        <taxon>Pentapetalae</taxon>
        <taxon>rosids</taxon>
        <taxon>fabids</taxon>
        <taxon>Rosales</taxon>
        <taxon>Rosaceae</taxon>
        <taxon>Rosoideae</taxon>
        <taxon>Rosoideae incertae sedis</taxon>
        <taxon>Rosa</taxon>
    </lineage>
</organism>
<evidence type="ECO:0000256" key="4">
    <source>
        <dbReference type="ARBA" id="ARBA00022723"/>
    </source>
</evidence>
<dbReference type="InterPro" id="IPR001128">
    <property type="entry name" value="Cyt_P450"/>
</dbReference>
<dbReference type="GO" id="GO:0020037">
    <property type="term" value="F:heme binding"/>
    <property type="evidence" value="ECO:0007669"/>
    <property type="project" value="InterPro"/>
</dbReference>
<keyword evidence="9" id="KW-1185">Reference proteome</keyword>
<comment type="similarity">
    <text evidence="2">Belongs to the cytochrome P450 family.</text>
</comment>
<reference evidence="8 9" key="1">
    <citation type="journal article" date="2018" name="Nat. Genet.">
        <title>The Rosa genome provides new insights in the design of modern roses.</title>
        <authorList>
            <person name="Bendahmane M."/>
        </authorList>
    </citation>
    <scope>NUCLEOTIDE SEQUENCE [LARGE SCALE GENOMIC DNA]</scope>
    <source>
        <strain evidence="9">cv. Old Blush</strain>
    </source>
</reference>
<name>A0A2P6PQ48_ROSCH</name>
<keyword evidence="4" id="KW-0479">Metal-binding</keyword>
<accession>A0A2P6PQ48</accession>
<keyword evidence="7" id="KW-0503">Monooxygenase</keyword>
<dbReference type="EMBL" id="PDCK01000044">
    <property type="protein sequence ID" value="PRQ24051.1"/>
    <property type="molecule type" value="Genomic_DNA"/>
</dbReference>
<keyword evidence="6" id="KW-0408">Iron</keyword>
<evidence type="ECO:0000313" key="9">
    <source>
        <dbReference type="Proteomes" id="UP000238479"/>
    </source>
</evidence>
<dbReference type="Gene3D" id="1.10.630.10">
    <property type="entry name" value="Cytochrome P450"/>
    <property type="match status" value="1"/>
</dbReference>
<dbReference type="SUPFAM" id="SSF48264">
    <property type="entry name" value="Cytochrome P450"/>
    <property type="match status" value="1"/>
</dbReference>
<gene>
    <name evidence="8" type="ORF">RchiOBHm_Chr6g0268151</name>
</gene>
<proteinExistence type="inferred from homology"/>
<evidence type="ECO:0000256" key="7">
    <source>
        <dbReference type="ARBA" id="ARBA00023033"/>
    </source>
</evidence>
<dbReference type="InterPro" id="IPR036396">
    <property type="entry name" value="Cyt_P450_sf"/>
</dbReference>
<keyword evidence="5" id="KW-0560">Oxidoreductase</keyword>
<evidence type="ECO:0000256" key="2">
    <source>
        <dbReference type="ARBA" id="ARBA00010617"/>
    </source>
</evidence>
<dbReference type="PANTHER" id="PTHR24296">
    <property type="entry name" value="CYTOCHROME P450"/>
    <property type="match status" value="1"/>
</dbReference>
<dbReference type="GO" id="GO:0005506">
    <property type="term" value="F:iron ion binding"/>
    <property type="evidence" value="ECO:0007669"/>
    <property type="project" value="InterPro"/>
</dbReference>
<comment type="caution">
    <text evidence="8">The sequence shown here is derived from an EMBL/GenBank/DDBJ whole genome shotgun (WGS) entry which is preliminary data.</text>
</comment>
<comment type="cofactor">
    <cofactor evidence="1">
        <name>heme</name>
        <dbReference type="ChEBI" id="CHEBI:30413"/>
    </cofactor>
</comment>
<dbReference type="AlphaFoldDB" id="A0A2P6PQ48"/>
<evidence type="ECO:0000256" key="6">
    <source>
        <dbReference type="ARBA" id="ARBA00023004"/>
    </source>
</evidence>
<evidence type="ECO:0000313" key="8">
    <source>
        <dbReference type="EMBL" id="PRQ24051.1"/>
    </source>
</evidence>
<dbReference type="STRING" id="74649.A0A2P6PQ48"/>
<dbReference type="GO" id="GO:0016705">
    <property type="term" value="F:oxidoreductase activity, acting on paired donors, with incorporation or reduction of molecular oxygen"/>
    <property type="evidence" value="ECO:0007669"/>
    <property type="project" value="InterPro"/>
</dbReference>
<dbReference type="Pfam" id="PF00067">
    <property type="entry name" value="p450"/>
    <property type="match status" value="1"/>
</dbReference>
<dbReference type="Gramene" id="PRQ24051">
    <property type="protein sequence ID" value="PRQ24051"/>
    <property type="gene ID" value="RchiOBHm_Chr6g0268151"/>
</dbReference>
<evidence type="ECO:0000256" key="5">
    <source>
        <dbReference type="ARBA" id="ARBA00023002"/>
    </source>
</evidence>
<keyword evidence="3" id="KW-0349">Heme</keyword>
<sequence length="89" mass="9991">MGQGLGRGPTQEVVERDVATEKRRFMARDSFSYPMFQAGPRICLGKEMSFLQMKRVVAEVLKRFKVVPAGEEGEWEGAGVACLPNRKNE</sequence>
<protein>
    <submittedName>
        <fullName evidence="8">Putative cytochrome P450</fullName>
    </submittedName>
</protein>